<gene>
    <name evidence="1" type="ORF">IAB89_06815</name>
</gene>
<dbReference type="Proteomes" id="UP000824242">
    <property type="component" value="Unassembled WGS sequence"/>
</dbReference>
<reference evidence="1" key="1">
    <citation type="submission" date="2020-10" db="EMBL/GenBank/DDBJ databases">
        <authorList>
            <person name="Gilroy R."/>
        </authorList>
    </citation>
    <scope>NUCLEOTIDE SEQUENCE</scope>
    <source>
        <strain evidence="1">ChiSxjej1B13-7958</strain>
    </source>
</reference>
<name>A0A9D1DE65_9FIRM</name>
<evidence type="ECO:0000313" key="2">
    <source>
        <dbReference type="Proteomes" id="UP000824242"/>
    </source>
</evidence>
<organism evidence="1 2">
    <name type="scientific">Candidatus Caccousia avicola</name>
    <dbReference type="NCBI Taxonomy" id="2840721"/>
    <lineage>
        <taxon>Bacteria</taxon>
        <taxon>Bacillati</taxon>
        <taxon>Bacillota</taxon>
        <taxon>Clostridia</taxon>
        <taxon>Eubacteriales</taxon>
        <taxon>Oscillospiraceae</taxon>
        <taxon>Oscillospiraceae incertae sedis</taxon>
        <taxon>Candidatus Caccousia</taxon>
    </lineage>
</organism>
<protein>
    <submittedName>
        <fullName evidence="1">Uncharacterized protein</fullName>
    </submittedName>
</protein>
<reference evidence="1" key="2">
    <citation type="journal article" date="2021" name="PeerJ">
        <title>Extensive microbial diversity within the chicken gut microbiome revealed by metagenomics and culture.</title>
        <authorList>
            <person name="Gilroy R."/>
            <person name="Ravi A."/>
            <person name="Getino M."/>
            <person name="Pursley I."/>
            <person name="Horton D.L."/>
            <person name="Alikhan N.F."/>
            <person name="Baker D."/>
            <person name="Gharbi K."/>
            <person name="Hall N."/>
            <person name="Watson M."/>
            <person name="Adriaenssens E.M."/>
            <person name="Foster-Nyarko E."/>
            <person name="Jarju S."/>
            <person name="Secka A."/>
            <person name="Antonio M."/>
            <person name="Oren A."/>
            <person name="Chaudhuri R.R."/>
            <person name="La Ragione R."/>
            <person name="Hildebrand F."/>
            <person name="Pallen M.J."/>
        </authorList>
    </citation>
    <scope>NUCLEOTIDE SEQUENCE</scope>
    <source>
        <strain evidence="1">ChiSxjej1B13-7958</strain>
    </source>
</reference>
<accession>A0A9D1DE65</accession>
<dbReference type="EMBL" id="DVGZ01000073">
    <property type="protein sequence ID" value="HIR47356.1"/>
    <property type="molecule type" value="Genomic_DNA"/>
</dbReference>
<proteinExistence type="predicted"/>
<sequence>MAIEIKEVHYDAWGNCLRLSNGFIETIVSIDYGPRVVSFRLMEGKNVLFEDLDQSYNVSGPEMDEHYGTGAVFYRRGGHLGSVAPIRIPESFFPDNSSVVYAVRPDGVSLVSPREKSDGLKLTTEILMGDGAADIMIVHSIKNTSHERKKLAVWSSTALRAGGLEIIPQNFGDPSIFQPNRILALWPGTTLSDPRLYAGERYLTIRQDTACKKDFVLGVNNVTGWAAYVLPDTTLVKRYVHDEASFYPNHDCSFRTRVTDAFAELDSFSPIYVVEPGEGIRHVDNLSLFATRNGVDATDENSIESFMQKLY</sequence>
<comment type="caution">
    <text evidence="1">The sequence shown here is derived from an EMBL/GenBank/DDBJ whole genome shotgun (WGS) entry which is preliminary data.</text>
</comment>
<evidence type="ECO:0000313" key="1">
    <source>
        <dbReference type="EMBL" id="HIR47356.1"/>
    </source>
</evidence>
<dbReference type="AlphaFoldDB" id="A0A9D1DE65"/>